<dbReference type="InterPro" id="IPR050721">
    <property type="entry name" value="Trk_Ktr_HKT_K-transport"/>
</dbReference>
<reference evidence="3 4" key="1">
    <citation type="journal article" date="2015" name="Genome Announc.">
        <title>Expanding the biotechnology potential of lactobacilli through comparative genomics of 213 strains and associated genera.</title>
        <authorList>
            <person name="Sun Z."/>
            <person name="Harris H.M."/>
            <person name="McCann A."/>
            <person name="Guo C."/>
            <person name="Argimon S."/>
            <person name="Zhang W."/>
            <person name="Yang X."/>
            <person name="Jeffery I.B."/>
            <person name="Cooney J.C."/>
            <person name="Kagawa T.F."/>
            <person name="Liu W."/>
            <person name="Song Y."/>
            <person name="Salvetti E."/>
            <person name="Wrobel A."/>
            <person name="Rasinkangas P."/>
            <person name="Parkhill J."/>
            <person name="Rea M.C."/>
            <person name="O'Sullivan O."/>
            <person name="Ritari J."/>
            <person name="Douillard F.P."/>
            <person name="Paul Ross R."/>
            <person name="Yang R."/>
            <person name="Briner A.E."/>
            <person name="Felis G.E."/>
            <person name="de Vos W.M."/>
            <person name="Barrangou R."/>
            <person name="Klaenhammer T.R."/>
            <person name="Caufield P.W."/>
            <person name="Cui Y."/>
            <person name="Zhang H."/>
            <person name="O'Toole P.W."/>
        </authorList>
    </citation>
    <scope>NUCLEOTIDE SEQUENCE [LARGE SCALE GENOMIC DNA]</scope>
    <source>
        <strain evidence="3 4">DSM 20634</strain>
    </source>
</reference>
<evidence type="ECO:0000313" key="3">
    <source>
        <dbReference type="EMBL" id="KRM61486.1"/>
    </source>
</evidence>
<feature type="domain" description="RCK N-terminal" evidence="1">
    <location>
        <begin position="2"/>
        <end position="119"/>
    </location>
</feature>
<dbReference type="GO" id="GO:0006813">
    <property type="term" value="P:potassium ion transport"/>
    <property type="evidence" value="ECO:0007669"/>
    <property type="project" value="InterPro"/>
</dbReference>
<dbReference type="Proteomes" id="UP000051733">
    <property type="component" value="Unassembled WGS sequence"/>
</dbReference>
<dbReference type="PATRIC" id="fig|1423813.3.peg.1587"/>
<name>A0A0R2A2C8_9LACO</name>
<dbReference type="PANTHER" id="PTHR43833">
    <property type="entry name" value="POTASSIUM CHANNEL PROTEIN 2-RELATED-RELATED"/>
    <property type="match status" value="1"/>
</dbReference>
<dbReference type="PROSITE" id="PS51201">
    <property type="entry name" value="RCK_N"/>
    <property type="match status" value="1"/>
</dbReference>
<dbReference type="InterPro" id="IPR036721">
    <property type="entry name" value="RCK_C_sf"/>
</dbReference>
<dbReference type="InterPro" id="IPR036291">
    <property type="entry name" value="NAD(P)-bd_dom_sf"/>
</dbReference>
<dbReference type="RefSeq" id="WP_057778682.1">
    <property type="nucleotide sequence ID" value="NZ_AYYY01000025.1"/>
</dbReference>
<dbReference type="Gene3D" id="3.40.50.720">
    <property type="entry name" value="NAD(P)-binding Rossmann-like Domain"/>
    <property type="match status" value="1"/>
</dbReference>
<dbReference type="Pfam" id="PF02080">
    <property type="entry name" value="TrkA_C"/>
    <property type="match status" value="1"/>
</dbReference>
<evidence type="ECO:0000259" key="2">
    <source>
        <dbReference type="PROSITE" id="PS51202"/>
    </source>
</evidence>
<keyword evidence="4" id="KW-1185">Reference proteome</keyword>
<dbReference type="GO" id="GO:0008324">
    <property type="term" value="F:monoatomic cation transmembrane transporter activity"/>
    <property type="evidence" value="ECO:0007669"/>
    <property type="project" value="InterPro"/>
</dbReference>
<dbReference type="Pfam" id="PF02254">
    <property type="entry name" value="TrkA_N"/>
    <property type="match status" value="1"/>
</dbReference>
<dbReference type="OrthoDB" id="9776294at2"/>
<sequence>MKQSFAVIGLGRFGLSLCQSLTASGQDVLAVDNNEELVESYKEIVTQAVIADAQDEEAMRDLDIGSFDHVIVAVGQNIQASMLATLIVKELGAKHIIAKAETAMHGKALSKIGADEVVFPERDMGQRLARRLLSHNILNFLSISDEYTLAEVQVQNPKFSGKTLAELDFRRHYRLTIVAIKHGKKVIISPGAHTVIDLGDTLSVVGETMDVEYLDKKLSED</sequence>
<protein>
    <submittedName>
        <fullName evidence="3">Potassium uptake protein</fullName>
    </submittedName>
</protein>
<dbReference type="PANTHER" id="PTHR43833:SF7">
    <property type="entry name" value="KTR SYSTEM POTASSIUM UPTAKE PROTEIN C"/>
    <property type="match status" value="1"/>
</dbReference>
<feature type="domain" description="RCK C-terminal" evidence="2">
    <location>
        <begin position="135"/>
        <end position="220"/>
    </location>
</feature>
<dbReference type="SUPFAM" id="SSF51735">
    <property type="entry name" value="NAD(P)-binding Rossmann-fold domains"/>
    <property type="match status" value="1"/>
</dbReference>
<dbReference type="PROSITE" id="PS51202">
    <property type="entry name" value="RCK_C"/>
    <property type="match status" value="1"/>
</dbReference>
<comment type="caution">
    <text evidence="3">The sequence shown here is derived from an EMBL/GenBank/DDBJ whole genome shotgun (WGS) entry which is preliminary data.</text>
</comment>
<dbReference type="SUPFAM" id="SSF116726">
    <property type="entry name" value="TrkA C-terminal domain-like"/>
    <property type="match status" value="1"/>
</dbReference>
<dbReference type="AlphaFoldDB" id="A0A0R2A2C8"/>
<accession>A0A0R2A2C8</accession>
<evidence type="ECO:0000313" key="4">
    <source>
        <dbReference type="Proteomes" id="UP000051733"/>
    </source>
</evidence>
<dbReference type="Gene3D" id="3.30.70.1450">
    <property type="entry name" value="Regulator of K+ conductance, C-terminal domain"/>
    <property type="match status" value="1"/>
</dbReference>
<evidence type="ECO:0000259" key="1">
    <source>
        <dbReference type="PROSITE" id="PS51201"/>
    </source>
</evidence>
<dbReference type="InterPro" id="IPR003148">
    <property type="entry name" value="RCK_N"/>
</dbReference>
<dbReference type="EMBL" id="AYYY01000025">
    <property type="protein sequence ID" value="KRM61486.1"/>
    <property type="molecule type" value="Genomic_DNA"/>
</dbReference>
<organism evidence="3 4">
    <name type="scientific">Paucilactobacillus vaccinostercus DSM 20634</name>
    <dbReference type="NCBI Taxonomy" id="1423813"/>
    <lineage>
        <taxon>Bacteria</taxon>
        <taxon>Bacillati</taxon>
        <taxon>Bacillota</taxon>
        <taxon>Bacilli</taxon>
        <taxon>Lactobacillales</taxon>
        <taxon>Lactobacillaceae</taxon>
        <taxon>Paucilactobacillus</taxon>
    </lineage>
</organism>
<dbReference type="STRING" id="1423813.FC26_GL001561"/>
<dbReference type="InterPro" id="IPR006037">
    <property type="entry name" value="RCK_C"/>
</dbReference>
<gene>
    <name evidence="3" type="ORF">FC26_GL001561</name>
</gene>
<proteinExistence type="predicted"/>